<evidence type="ECO:0000313" key="8">
    <source>
        <dbReference type="EMBL" id="GAX61391.1"/>
    </source>
</evidence>
<keyword evidence="5 7" id="KW-0408">Iron</keyword>
<comment type="caution">
    <text evidence="8">The sequence shown here is derived from an EMBL/GenBank/DDBJ whole genome shotgun (WGS) entry which is preliminary data.</text>
</comment>
<feature type="binding site" evidence="7">
    <location>
        <position position="17"/>
    </location>
    <ligand>
        <name>[4Fe-4S] cluster</name>
        <dbReference type="ChEBI" id="CHEBI:49883"/>
    </ligand>
</feature>
<reference evidence="9" key="1">
    <citation type="journal article" date="2017" name="Environ. Microbiol. Rep.">
        <title>Genetic Diversity of Marine Anaerobic Ammonium-Oxidizing Bacteria as Revealed by Genomic and Proteomic Analyses of 'Candidatus Scalindua japonica'.</title>
        <authorList>
            <person name="Oshiki M."/>
            <person name="Mizuto K."/>
            <person name="Kimura Z."/>
            <person name="Kindaichi T."/>
            <person name="Satoh H."/>
            <person name="Okabe S."/>
        </authorList>
    </citation>
    <scope>NUCLEOTIDE SEQUENCE [LARGE SCALE GENOMIC DNA]</scope>
    <source>
        <strain evidence="9">husup-a2</strain>
    </source>
</reference>
<feature type="binding site" evidence="7">
    <location>
        <position position="5"/>
    </location>
    <ligand>
        <name>[4Fe-4S] cluster</name>
        <dbReference type="ChEBI" id="CHEBI:49883"/>
    </ligand>
</feature>
<evidence type="ECO:0000313" key="9">
    <source>
        <dbReference type="Proteomes" id="UP000218542"/>
    </source>
</evidence>
<gene>
    <name evidence="7" type="primary">hcp</name>
    <name evidence="8" type="ORF">SCALIN_C22_0101</name>
</gene>
<feature type="binding site" evidence="7">
    <location>
        <position position="312"/>
    </location>
    <ligand>
        <name>hybrid [4Fe-2O-2S] cluster</name>
        <dbReference type="ChEBI" id="CHEBI:60519"/>
    </ligand>
</feature>
<keyword evidence="9" id="KW-1185">Reference proteome</keyword>
<evidence type="ECO:0000256" key="2">
    <source>
        <dbReference type="ARBA" id="ARBA00022490"/>
    </source>
</evidence>
<dbReference type="GO" id="GO:0042542">
    <property type="term" value="P:response to hydrogen peroxide"/>
    <property type="evidence" value="ECO:0007669"/>
    <property type="project" value="TreeGrafter"/>
</dbReference>
<protein>
    <recommendedName>
        <fullName evidence="7">Hydroxylamine reductase</fullName>
        <ecNumber evidence="7">1.7.99.1</ecNumber>
    </recommendedName>
    <alternativeName>
        <fullName evidence="7">Hybrid-cluster protein</fullName>
        <shortName evidence="7">HCP</shortName>
    </alternativeName>
    <alternativeName>
        <fullName evidence="7">Prismane protein</fullName>
    </alternativeName>
</protein>
<dbReference type="HAMAP" id="MF_00069">
    <property type="entry name" value="Hydroxylam_reduct"/>
    <property type="match status" value="1"/>
</dbReference>
<proteinExistence type="inferred from homology"/>
<comment type="similarity">
    <text evidence="7">Belongs to the HCP family.</text>
</comment>
<keyword evidence="6 7" id="KW-0411">Iron-sulfur</keyword>
<dbReference type="GO" id="GO:0005737">
    <property type="term" value="C:cytoplasm"/>
    <property type="evidence" value="ECO:0007669"/>
    <property type="project" value="UniProtKB-SubCell"/>
</dbReference>
<dbReference type="GO" id="GO:0050418">
    <property type="term" value="F:hydroxylamine reductase activity"/>
    <property type="evidence" value="ECO:0007669"/>
    <property type="project" value="UniProtKB-UniRule"/>
</dbReference>
<name>A0A286U002_9BACT</name>
<evidence type="ECO:0000256" key="6">
    <source>
        <dbReference type="ARBA" id="ARBA00023014"/>
    </source>
</evidence>
<dbReference type="Pfam" id="PF03063">
    <property type="entry name" value="Prismane"/>
    <property type="match status" value="1"/>
</dbReference>
<keyword evidence="3 7" id="KW-0479">Metal-binding</keyword>
<dbReference type="PIRSF" id="PIRSF000076">
    <property type="entry name" value="HCP"/>
    <property type="match status" value="1"/>
</dbReference>
<keyword evidence="4 7" id="KW-0560">Oxidoreductase</keyword>
<feature type="binding site" evidence="7">
    <location>
        <position position="492"/>
    </location>
    <ligand>
        <name>hybrid [4Fe-2O-2S] cluster</name>
        <dbReference type="ChEBI" id="CHEBI:60519"/>
    </ligand>
</feature>
<evidence type="ECO:0000256" key="4">
    <source>
        <dbReference type="ARBA" id="ARBA00023002"/>
    </source>
</evidence>
<dbReference type="SMR" id="A0A286U002"/>
<evidence type="ECO:0000256" key="3">
    <source>
        <dbReference type="ARBA" id="ARBA00022723"/>
    </source>
</evidence>
<comment type="catalytic activity">
    <reaction evidence="7">
        <text>A + NH4(+) + H2O = hydroxylamine + AH2 + H(+)</text>
        <dbReference type="Rhea" id="RHEA:22052"/>
        <dbReference type="ChEBI" id="CHEBI:13193"/>
        <dbReference type="ChEBI" id="CHEBI:15377"/>
        <dbReference type="ChEBI" id="CHEBI:15378"/>
        <dbReference type="ChEBI" id="CHEBI:15429"/>
        <dbReference type="ChEBI" id="CHEBI:17499"/>
        <dbReference type="ChEBI" id="CHEBI:28938"/>
        <dbReference type="EC" id="1.7.99.1"/>
    </reaction>
</comment>
<comment type="function">
    <text evidence="7">Catalyzes the reduction of hydroxylamine to form NH(3) and H(2)O.</text>
</comment>
<comment type="cofactor">
    <cofactor evidence="7">
        <name>[4Fe-4S] cluster</name>
        <dbReference type="ChEBI" id="CHEBI:49883"/>
    </cofactor>
    <text evidence="7">Binds 1 [4Fe-4S] cluster.</text>
</comment>
<dbReference type="InterPro" id="IPR004137">
    <property type="entry name" value="HCP/CODH"/>
</dbReference>
<dbReference type="AlphaFoldDB" id="A0A286U002"/>
<dbReference type="InterPro" id="IPR016099">
    <property type="entry name" value="Prismane-like_a/b-sand"/>
</dbReference>
<feature type="modified residue" description="Cysteine persulfide" evidence="7">
    <location>
        <position position="404"/>
    </location>
</feature>
<feature type="binding site" evidence="7">
    <location>
        <position position="268"/>
    </location>
    <ligand>
        <name>hybrid [4Fe-2O-2S] cluster</name>
        <dbReference type="ChEBI" id="CHEBI:60519"/>
    </ligand>
</feature>
<dbReference type="NCBIfam" id="NF003658">
    <property type="entry name" value="PRK05290.1"/>
    <property type="match status" value="1"/>
</dbReference>
<feature type="binding site" evidence="7">
    <location>
        <position position="457"/>
    </location>
    <ligand>
        <name>hybrid [4Fe-2O-2S] cluster</name>
        <dbReference type="ChEBI" id="CHEBI:60519"/>
    </ligand>
</feature>
<dbReference type="InterPro" id="IPR010048">
    <property type="entry name" value="Hydroxylam_reduct"/>
</dbReference>
<dbReference type="EC" id="1.7.99.1" evidence="7"/>
<dbReference type="NCBIfam" id="TIGR01703">
    <property type="entry name" value="hybrid_clust"/>
    <property type="match status" value="1"/>
</dbReference>
<dbReference type="InterPro" id="IPR016100">
    <property type="entry name" value="Prismane_a-bundle"/>
</dbReference>
<evidence type="ECO:0000256" key="7">
    <source>
        <dbReference type="HAMAP-Rule" id="MF_00069"/>
    </source>
</evidence>
<feature type="binding site" evidence="7">
    <location>
        <position position="23"/>
    </location>
    <ligand>
        <name>[4Fe-4S] cluster</name>
        <dbReference type="ChEBI" id="CHEBI:49883"/>
    </ligand>
</feature>
<feature type="binding site" evidence="7">
    <location>
        <position position="432"/>
    </location>
    <ligand>
        <name>hybrid [4Fe-2O-2S] cluster</name>
        <dbReference type="ChEBI" id="CHEBI:60519"/>
    </ligand>
</feature>
<feature type="binding site" description="via persulfide group" evidence="7">
    <location>
        <position position="404"/>
    </location>
    <ligand>
        <name>hybrid [4Fe-2O-2S] cluster</name>
        <dbReference type="ChEBI" id="CHEBI:60519"/>
    </ligand>
</feature>
<dbReference type="InterPro" id="IPR011254">
    <property type="entry name" value="Prismane-like_sf"/>
</dbReference>
<dbReference type="GO" id="GO:0046872">
    <property type="term" value="F:metal ion binding"/>
    <property type="evidence" value="ECO:0007669"/>
    <property type="project" value="UniProtKB-KW"/>
</dbReference>
<organism evidence="8 9">
    <name type="scientific">Candidatus Scalindua japonica</name>
    <dbReference type="NCBI Taxonomy" id="1284222"/>
    <lineage>
        <taxon>Bacteria</taxon>
        <taxon>Pseudomonadati</taxon>
        <taxon>Planctomycetota</taxon>
        <taxon>Candidatus Brocadiia</taxon>
        <taxon>Candidatus Brocadiales</taxon>
        <taxon>Candidatus Scalinduaceae</taxon>
        <taxon>Candidatus Scalindua</taxon>
    </lineage>
</organism>
<dbReference type="FunFam" id="3.40.50.2030:FF:000002">
    <property type="entry name" value="Hydroxylamine reductase"/>
    <property type="match status" value="1"/>
</dbReference>
<dbReference type="Proteomes" id="UP000218542">
    <property type="component" value="Unassembled WGS sequence"/>
</dbReference>
<evidence type="ECO:0000256" key="1">
    <source>
        <dbReference type="ARBA" id="ARBA00004496"/>
    </source>
</evidence>
<dbReference type="GO" id="GO:0051539">
    <property type="term" value="F:4 iron, 4 sulfur cluster binding"/>
    <property type="evidence" value="ECO:0007669"/>
    <property type="project" value="UniProtKB-KW"/>
</dbReference>
<accession>A0A286U002</accession>
<dbReference type="Gene3D" id="3.40.50.2030">
    <property type="match status" value="2"/>
</dbReference>
<keyword evidence="7" id="KW-0004">4Fe-4S</keyword>
<feature type="binding site" evidence="7">
    <location>
        <position position="494"/>
    </location>
    <ligand>
        <name>hybrid [4Fe-2O-2S] cluster</name>
        <dbReference type="ChEBI" id="CHEBI:60519"/>
    </ligand>
</feature>
<sequence length="551" mass="61449">MSMFCFQCQETANNSGCTVRGVCGKSEITANLQDLLIFVLKGICVYGVEVKRFERIDNNIGLFIAKSLFATITNANFDDERIISLIKEGLDIKKNLKARLLSVSVQNEFYQNIPDCALWHSENAGDFHEKAKDVGFLSYLDEDIRALKAFIIYGCKGISAYADHAAILGFEEREIYDFIMEGLAATTQDLSIKELLGILGKTGECAVRTMSLLDKANCESFGNPEITRVNIGVGNKPGILVSGHDYRDLEDLLKQTEGTEIDVYTHGEMLPAHYYPCFRKYKHLVGNYGNAWWKQGREFDSFNGPVLITTNCIVPVKDAYRDRIFTTGMSGYPGVKHIAGRKDGGMKDFSEIIRLAGKCQPPIELEQGEIVGGFAHHQVLALKDKIVEAVKTEKIKHFIVMSGCDGRHRTREYYTKVAISLPKDTIILTSGCAKYRYNKLELGDINGIPRVLDAGQCNDSYSLVIIAQKLTEAFDLADINELPLSFDIAWYEQKAIAILLALFHLGVKKIRRGPTLPGFLTPDMANVMVEKFNVKPIGKVSEDIKEMLSGN</sequence>
<dbReference type="CDD" id="cd01914">
    <property type="entry name" value="HCP"/>
    <property type="match status" value="1"/>
</dbReference>
<dbReference type="GO" id="GO:0004601">
    <property type="term" value="F:peroxidase activity"/>
    <property type="evidence" value="ECO:0007669"/>
    <property type="project" value="TreeGrafter"/>
</dbReference>
<dbReference type="PANTHER" id="PTHR30109:SF0">
    <property type="entry name" value="HYDROXYLAMINE REDUCTASE"/>
    <property type="match status" value="1"/>
</dbReference>
<dbReference type="FunFam" id="3.40.50.2030:FF:000001">
    <property type="entry name" value="Hydroxylamine reductase"/>
    <property type="match status" value="1"/>
</dbReference>
<feature type="binding site" evidence="7">
    <location>
        <position position="244"/>
    </location>
    <ligand>
        <name>hybrid [4Fe-2O-2S] cluster</name>
        <dbReference type="ChEBI" id="CHEBI:60519"/>
    </ligand>
</feature>
<dbReference type="EMBL" id="BAOS01000022">
    <property type="protein sequence ID" value="GAX61391.1"/>
    <property type="molecule type" value="Genomic_DNA"/>
</dbReference>
<comment type="subcellular location">
    <subcellularLocation>
        <location evidence="1 7">Cytoplasm</location>
    </subcellularLocation>
</comment>
<comment type="cofactor">
    <cofactor evidence="7">
        <name>hybrid [4Fe-2O-2S] cluster</name>
        <dbReference type="ChEBI" id="CHEBI:60519"/>
    </cofactor>
    <text evidence="7">Binds 1 hybrid [4Fe-2O-2S] cluster.</text>
</comment>
<evidence type="ECO:0000256" key="5">
    <source>
        <dbReference type="ARBA" id="ARBA00023004"/>
    </source>
</evidence>
<dbReference type="Gene3D" id="1.20.1270.20">
    <property type="match status" value="2"/>
</dbReference>
<dbReference type="PANTHER" id="PTHR30109">
    <property type="entry name" value="HYDROXYLAMINE REDUCTASE"/>
    <property type="match status" value="1"/>
</dbReference>
<keyword evidence="2 7" id="KW-0963">Cytoplasm</keyword>
<dbReference type="SUPFAM" id="SSF56821">
    <property type="entry name" value="Prismane protein-like"/>
    <property type="match status" value="1"/>
</dbReference>
<feature type="binding site" evidence="7">
    <location>
        <position position="8"/>
    </location>
    <ligand>
        <name>[4Fe-4S] cluster</name>
        <dbReference type="ChEBI" id="CHEBI:49883"/>
    </ligand>
</feature>